<organism evidence="2 3">
    <name type="scientific">Punica granatum</name>
    <name type="common">Pomegranate</name>
    <dbReference type="NCBI Taxonomy" id="22663"/>
    <lineage>
        <taxon>Eukaryota</taxon>
        <taxon>Viridiplantae</taxon>
        <taxon>Streptophyta</taxon>
        <taxon>Embryophyta</taxon>
        <taxon>Tracheophyta</taxon>
        <taxon>Spermatophyta</taxon>
        <taxon>Magnoliopsida</taxon>
        <taxon>eudicotyledons</taxon>
        <taxon>Gunneridae</taxon>
        <taxon>Pentapetalae</taxon>
        <taxon>rosids</taxon>
        <taxon>malvids</taxon>
        <taxon>Myrtales</taxon>
        <taxon>Lythraceae</taxon>
        <taxon>Punica</taxon>
    </lineage>
</organism>
<accession>A0A2I0L2R9</accession>
<protein>
    <submittedName>
        <fullName evidence="2">Uncharacterized protein</fullName>
    </submittedName>
</protein>
<dbReference type="GO" id="GO:0045727">
    <property type="term" value="P:positive regulation of translation"/>
    <property type="evidence" value="ECO:0007669"/>
    <property type="project" value="TreeGrafter"/>
</dbReference>
<feature type="compositionally biased region" description="Polar residues" evidence="1">
    <location>
        <begin position="118"/>
        <end position="130"/>
    </location>
</feature>
<dbReference type="InterPro" id="IPR039722">
    <property type="entry name" value="Upf3"/>
</dbReference>
<feature type="compositionally biased region" description="Basic and acidic residues" evidence="1">
    <location>
        <begin position="22"/>
        <end position="32"/>
    </location>
</feature>
<keyword evidence="3" id="KW-1185">Reference proteome</keyword>
<feature type="region of interest" description="Disordered" evidence="1">
    <location>
        <begin position="118"/>
        <end position="202"/>
    </location>
</feature>
<sequence length="347" mass="38605">YVLRDNARNSGSRDKSAYVLVPKRDEHLHSDKSNTTGSASGADVVEENSGVTEFTDSGKKKILLLKGKEREIPHISGNISQMKNVMGSSMSRQNHRQEGSGRIIKSILVNKEARQGLSAFQSDNQTQTSYLDREKRPPRAPNVQVVSRDANGFPEEKSSVTDSHGFGSEKQERRTRNKDRPDRGVWAPLRRSDGSHASDESISSASSSVKSLVDSSEGKGIRVAWIANLATALFMEVTGINGKITSDTLKYFAMQKSEFFQIDGAISLLWKMGFISLLVVEASHKVGKILMVRPFPLRGNLQRGEVLLDMVPMRSKCGFKNPALGRSHFMIVKQNSWFRGNFDQWIC</sequence>
<proteinExistence type="predicted"/>
<gene>
    <name evidence="2" type="ORF">CRG98_004662</name>
</gene>
<feature type="non-terminal residue" evidence="2">
    <location>
        <position position="1"/>
    </location>
</feature>
<dbReference type="GO" id="GO:0005737">
    <property type="term" value="C:cytoplasm"/>
    <property type="evidence" value="ECO:0007669"/>
    <property type="project" value="TreeGrafter"/>
</dbReference>
<comment type="caution">
    <text evidence="2">The sequence shown here is derived from an EMBL/GenBank/DDBJ whole genome shotgun (WGS) entry which is preliminary data.</text>
</comment>
<dbReference type="GO" id="GO:0005730">
    <property type="term" value="C:nucleolus"/>
    <property type="evidence" value="ECO:0007669"/>
    <property type="project" value="TreeGrafter"/>
</dbReference>
<evidence type="ECO:0000313" key="3">
    <source>
        <dbReference type="Proteomes" id="UP000233551"/>
    </source>
</evidence>
<dbReference type="STRING" id="22663.A0A2I0L2R9"/>
<name>A0A2I0L2R9_PUNGR</name>
<evidence type="ECO:0000313" key="2">
    <source>
        <dbReference type="EMBL" id="PKI74890.1"/>
    </source>
</evidence>
<dbReference type="PANTHER" id="PTHR13112:SF0">
    <property type="entry name" value="FI21285P1"/>
    <property type="match status" value="1"/>
</dbReference>
<dbReference type="PANTHER" id="PTHR13112">
    <property type="entry name" value="UPF3 REGULATOR OF NONSENSE TRANSCRIPTS-LIKE PROTEIN"/>
    <property type="match status" value="1"/>
</dbReference>
<dbReference type="AlphaFoldDB" id="A0A2I0L2R9"/>
<evidence type="ECO:0000256" key="1">
    <source>
        <dbReference type="SAM" id="MobiDB-lite"/>
    </source>
</evidence>
<feature type="region of interest" description="Disordered" evidence="1">
    <location>
        <begin position="22"/>
        <end position="44"/>
    </location>
</feature>
<dbReference type="GO" id="GO:0003729">
    <property type="term" value="F:mRNA binding"/>
    <property type="evidence" value="ECO:0007669"/>
    <property type="project" value="TreeGrafter"/>
</dbReference>
<reference evidence="2 3" key="1">
    <citation type="submission" date="2017-11" db="EMBL/GenBank/DDBJ databases">
        <title>De-novo sequencing of pomegranate (Punica granatum L.) genome.</title>
        <authorList>
            <person name="Akparov Z."/>
            <person name="Amiraslanov A."/>
            <person name="Hajiyeva S."/>
            <person name="Abbasov M."/>
            <person name="Kaur K."/>
            <person name="Hamwieh A."/>
            <person name="Solovyev V."/>
            <person name="Salamov A."/>
            <person name="Braich B."/>
            <person name="Kosarev P."/>
            <person name="Mahmoud A."/>
            <person name="Hajiyev E."/>
            <person name="Babayeva S."/>
            <person name="Izzatullayeva V."/>
            <person name="Mammadov A."/>
            <person name="Mammadov A."/>
            <person name="Sharifova S."/>
            <person name="Ojaghi J."/>
            <person name="Eynullazada K."/>
            <person name="Bayramov B."/>
            <person name="Abdulazimova A."/>
            <person name="Shahmuradov I."/>
        </authorList>
    </citation>
    <scope>NUCLEOTIDE SEQUENCE [LARGE SCALE GENOMIC DNA]</scope>
    <source>
        <strain evidence="3">cv. AG2017</strain>
        <tissue evidence="2">Leaf</tissue>
    </source>
</reference>
<dbReference type="Proteomes" id="UP000233551">
    <property type="component" value="Unassembled WGS sequence"/>
</dbReference>
<dbReference type="GO" id="GO:0000184">
    <property type="term" value="P:nuclear-transcribed mRNA catabolic process, nonsense-mediated decay"/>
    <property type="evidence" value="ECO:0007669"/>
    <property type="project" value="InterPro"/>
</dbReference>
<feature type="compositionally biased region" description="Basic and acidic residues" evidence="1">
    <location>
        <begin position="167"/>
        <end position="183"/>
    </location>
</feature>
<dbReference type="EMBL" id="PGOL01000189">
    <property type="protein sequence ID" value="PKI74890.1"/>
    <property type="molecule type" value="Genomic_DNA"/>
</dbReference>
<feature type="compositionally biased region" description="Basic and acidic residues" evidence="1">
    <location>
        <begin position="190"/>
        <end position="199"/>
    </location>
</feature>